<proteinExistence type="predicted"/>
<dbReference type="Pfam" id="PF18306">
    <property type="entry name" value="LDcluster4"/>
    <property type="match status" value="1"/>
</dbReference>
<dbReference type="GO" id="GO:0005829">
    <property type="term" value="C:cytosol"/>
    <property type="evidence" value="ECO:0007669"/>
    <property type="project" value="TreeGrafter"/>
</dbReference>
<dbReference type="PANTHER" id="PTHR43393:SF3">
    <property type="entry name" value="LYSINE DECARBOXYLASE-LIKE PROTEIN"/>
    <property type="match status" value="1"/>
</dbReference>
<dbReference type="Gene3D" id="3.40.50.450">
    <property type="match status" value="1"/>
</dbReference>
<dbReference type="EMBL" id="CP010311">
    <property type="protein sequence ID" value="AJF05983.1"/>
    <property type="molecule type" value="Genomic_DNA"/>
</dbReference>
<accession>A0A0B5FF95</accession>
<evidence type="ECO:0008006" key="3">
    <source>
        <dbReference type="Google" id="ProtNLM"/>
    </source>
</evidence>
<reference evidence="1 2" key="1">
    <citation type="journal article" date="2015" name="Genome Announc.">
        <title>Genomes of Geoalkalibacter ferrihydriticus Z-0531T and Geoalkalibacter subterraneus Red1T, Two Haloalkaliphilic Metal-Reducing Deltaproteobacteria.</title>
        <authorList>
            <person name="Badalamenti J.P."/>
            <person name="Krajmalnik-Brown R."/>
            <person name="Torres C.I."/>
            <person name="Bond D.R."/>
        </authorList>
    </citation>
    <scope>NUCLEOTIDE SEQUENCE [LARGE SCALE GENOMIC DNA]</scope>
    <source>
        <strain evidence="1 2">Red1</strain>
    </source>
</reference>
<gene>
    <name evidence="1" type="ORF">GSUB_04595</name>
</gene>
<dbReference type="Proteomes" id="UP000035036">
    <property type="component" value="Chromosome"/>
</dbReference>
<dbReference type="InterPro" id="IPR005268">
    <property type="entry name" value="CHP00725"/>
</dbReference>
<sequence>MSVRKLMIGVIGAGEASEQARQWAYEIGRLIAWRDAVLVCGGMGGVMEEACRGCIEAGGQTIGILPGDQADQGNPWVSLPVVTDLGHARNVIIAHTARALVAVEGEYGTLSEIAIALKLGRPVTALGGWRDIPGVMPAVTPRGAVSWIFDRLGRKDS</sequence>
<dbReference type="InterPro" id="IPR041164">
    <property type="entry name" value="LDcluster4"/>
</dbReference>
<keyword evidence="2" id="KW-1185">Reference proteome</keyword>
<dbReference type="HOGENOM" id="CLU_107614_1_1_7"/>
<evidence type="ECO:0000313" key="2">
    <source>
        <dbReference type="Proteomes" id="UP000035036"/>
    </source>
</evidence>
<protein>
    <recommendedName>
        <fullName evidence="3">TIGR00725 family protein</fullName>
    </recommendedName>
</protein>
<dbReference type="NCBIfam" id="TIGR00725">
    <property type="entry name" value="TIGR00725 family protein"/>
    <property type="match status" value="1"/>
</dbReference>
<dbReference type="PANTHER" id="PTHR43393">
    <property type="entry name" value="CYTOKININ RIBOSIDE 5'-MONOPHOSPHATE PHOSPHORIBOHYDROLASE"/>
    <property type="match status" value="1"/>
</dbReference>
<dbReference type="SUPFAM" id="SSF102405">
    <property type="entry name" value="MCP/YpsA-like"/>
    <property type="match status" value="1"/>
</dbReference>
<name>A0A0B5FF95_9BACT</name>
<dbReference type="AlphaFoldDB" id="A0A0B5FF95"/>
<dbReference type="KEGG" id="gsb:GSUB_04595"/>
<dbReference type="InterPro" id="IPR052341">
    <property type="entry name" value="LOG_family_nucleotidases"/>
</dbReference>
<dbReference type="RefSeq" id="WP_040199421.1">
    <property type="nucleotide sequence ID" value="NZ_CP010311.1"/>
</dbReference>
<organism evidence="1 2">
    <name type="scientific">Geoalkalibacter subterraneus</name>
    <dbReference type="NCBI Taxonomy" id="483547"/>
    <lineage>
        <taxon>Bacteria</taxon>
        <taxon>Pseudomonadati</taxon>
        <taxon>Thermodesulfobacteriota</taxon>
        <taxon>Desulfuromonadia</taxon>
        <taxon>Desulfuromonadales</taxon>
        <taxon>Geoalkalibacteraceae</taxon>
        <taxon>Geoalkalibacter</taxon>
    </lineage>
</organism>
<evidence type="ECO:0000313" key="1">
    <source>
        <dbReference type="EMBL" id="AJF05983.1"/>
    </source>
</evidence>
<dbReference type="OrthoDB" id="9794039at2"/>